<accession>A0AA36N979</accession>
<proteinExistence type="predicted"/>
<evidence type="ECO:0000313" key="2">
    <source>
        <dbReference type="Proteomes" id="UP001178507"/>
    </source>
</evidence>
<dbReference type="AlphaFoldDB" id="A0AA36N979"/>
<comment type="caution">
    <text evidence="1">The sequence shown here is derived from an EMBL/GenBank/DDBJ whole genome shotgun (WGS) entry which is preliminary data.</text>
</comment>
<dbReference type="Proteomes" id="UP001178507">
    <property type="component" value="Unassembled WGS sequence"/>
</dbReference>
<name>A0AA36N979_9DINO</name>
<keyword evidence="2" id="KW-1185">Reference proteome</keyword>
<sequence length="253" mass="27165">MAVPRDRETGHAFDRQSLAHCRRFLQVLEQQPAGQDQRVGGFLFVTHADKGFVRSGLDRVRRQPPICHLRAPERARPNQMLSDVLLDVVAPGEEEDMFRRIREERQFDTLCVVLSSSPDESLTLTVPGDVVRHCGAARLRIVGQAQPQQLISNPRVFAAPEVDVQIEHVTRSEGPYLLASVPPLLTGIAQGVVVKATGNGLIFGATSLCTGSGVCAGLAVGTLGLVSGAGAVALAATLVWHGAGAWLSELREI</sequence>
<protein>
    <submittedName>
        <fullName evidence="1">Uncharacterized protein</fullName>
    </submittedName>
</protein>
<organism evidence="1 2">
    <name type="scientific">Effrenium voratum</name>
    <dbReference type="NCBI Taxonomy" id="2562239"/>
    <lineage>
        <taxon>Eukaryota</taxon>
        <taxon>Sar</taxon>
        <taxon>Alveolata</taxon>
        <taxon>Dinophyceae</taxon>
        <taxon>Suessiales</taxon>
        <taxon>Symbiodiniaceae</taxon>
        <taxon>Effrenium</taxon>
    </lineage>
</organism>
<gene>
    <name evidence="1" type="ORF">EVOR1521_LOCUS19570</name>
</gene>
<reference evidence="1" key="1">
    <citation type="submission" date="2023-08" db="EMBL/GenBank/DDBJ databases">
        <authorList>
            <person name="Chen Y."/>
            <person name="Shah S."/>
            <person name="Dougan E. K."/>
            <person name="Thang M."/>
            <person name="Chan C."/>
        </authorList>
    </citation>
    <scope>NUCLEOTIDE SEQUENCE</scope>
</reference>
<dbReference type="EMBL" id="CAUJNA010003035">
    <property type="protein sequence ID" value="CAJ1395046.1"/>
    <property type="molecule type" value="Genomic_DNA"/>
</dbReference>
<evidence type="ECO:0000313" key="1">
    <source>
        <dbReference type="EMBL" id="CAJ1395046.1"/>
    </source>
</evidence>